<dbReference type="PANTHER" id="PTHR14097">
    <property type="entry name" value="OXIDOREDUCTASE HTATIP2"/>
    <property type="match status" value="1"/>
</dbReference>
<evidence type="ECO:0000313" key="1">
    <source>
        <dbReference type="EMBL" id="TGX54981.1"/>
    </source>
</evidence>
<dbReference type="OrthoDB" id="9798632at2"/>
<reference evidence="1 2" key="1">
    <citation type="submission" date="2019-04" db="EMBL/GenBank/DDBJ databases">
        <title>Sphingomonas psychrotolerans sp. nov., isolated from soil in the Tianshan Mountains, Xinjiang, China.</title>
        <authorList>
            <person name="Luo Y."/>
            <person name="Sheng H."/>
        </authorList>
    </citation>
    <scope>NUCLEOTIDE SEQUENCE [LARGE SCALE GENOMIC DNA]</scope>
    <source>
        <strain evidence="1 2">ZFGT-11</strain>
    </source>
</reference>
<dbReference type="SUPFAM" id="SSF51735">
    <property type="entry name" value="NAD(P)-binding Rossmann-fold domains"/>
    <property type="match status" value="1"/>
</dbReference>
<proteinExistence type="predicted"/>
<name>A0A4S1XFW6_9SPHN</name>
<dbReference type="Proteomes" id="UP000306147">
    <property type="component" value="Unassembled WGS sequence"/>
</dbReference>
<dbReference type="RefSeq" id="WP_135962875.1">
    <property type="nucleotide sequence ID" value="NZ_SRXT01000002.1"/>
</dbReference>
<dbReference type="AlphaFoldDB" id="A0A4S1XFW6"/>
<dbReference type="InterPro" id="IPR036291">
    <property type="entry name" value="NAD(P)-bd_dom_sf"/>
</dbReference>
<comment type="caution">
    <text evidence="1">The sequence shown here is derived from an EMBL/GenBank/DDBJ whole genome shotgun (WGS) entry which is preliminary data.</text>
</comment>
<dbReference type="PANTHER" id="PTHR14097:SF7">
    <property type="entry name" value="OXIDOREDUCTASE HTATIP2"/>
    <property type="match status" value="1"/>
</dbReference>
<dbReference type="EMBL" id="SRXT01000002">
    <property type="protein sequence ID" value="TGX54981.1"/>
    <property type="molecule type" value="Genomic_DNA"/>
</dbReference>
<sequence>MTKLLLAGATGLVGSAALRLLLADARVTRVVAPTRRPLPPHPKLLNPIADNSDIPVDADWWAVDGAICALGTTRAKTPSPAAYRAIDYDYALAIATRVRQGGAARFALTSSMGADAQSWFRYTRTKGELEDGIGRLGFPSLTILRPGFLGGSREEDRPSERILGRLLDIAAPVLPAAARTSPAATVAALLVDGALDGDPGRHVIGSATIARTAEGLR</sequence>
<protein>
    <submittedName>
        <fullName evidence="1">NAD-dependent dehydratase</fullName>
    </submittedName>
</protein>
<keyword evidence="2" id="KW-1185">Reference proteome</keyword>
<evidence type="ECO:0000313" key="2">
    <source>
        <dbReference type="Proteomes" id="UP000306147"/>
    </source>
</evidence>
<dbReference type="Gene3D" id="3.40.50.720">
    <property type="entry name" value="NAD(P)-binding Rossmann-like Domain"/>
    <property type="match status" value="1"/>
</dbReference>
<organism evidence="1 2">
    <name type="scientific">Sphingomonas gei</name>
    <dbReference type="NCBI Taxonomy" id="1395960"/>
    <lineage>
        <taxon>Bacteria</taxon>
        <taxon>Pseudomonadati</taxon>
        <taxon>Pseudomonadota</taxon>
        <taxon>Alphaproteobacteria</taxon>
        <taxon>Sphingomonadales</taxon>
        <taxon>Sphingomonadaceae</taxon>
        <taxon>Sphingomonas</taxon>
    </lineage>
</organism>
<accession>A0A4S1XFW6</accession>
<gene>
    <name evidence="1" type="ORF">E5A73_05945</name>
</gene>